<protein>
    <submittedName>
        <fullName evidence="3 4">Uncharacterized protein LOC110421629 isoform X1</fullName>
    </submittedName>
</protein>
<dbReference type="AlphaFoldDB" id="A0A6J1AUU0"/>
<name>A0A6J1AUU0_9ROSI</name>
<evidence type="ECO:0000313" key="2">
    <source>
        <dbReference type="Proteomes" id="UP000504621"/>
    </source>
</evidence>
<sequence length="384" mass="43535">MDPCSLPFEVGQQVETRSFLAGYRGAWFRCKIKQFSWRNKELWQALEYIDYPDEKIHWTKLYQKGSTSKYGKQTLMVRPSYPSVYRESQMPDVNTISEVVVIVNDVWKVGDLVDWWTDNCFWSGRITEKLGEEKVKIELPPPPVGEGSSYEVFCKDLRPSLDWSVDEGWKLLIPKESKYHLCCARIVKPLNQGSYLLSKVTYLTWEVVVAGGSSNLIDYTVIEGKKDVQPTVGARIEHEGSLSSHISTGVLTLPDKPEHLAVKSLEEKQSKIGLNIVDHGPRKISSSDSVSSLHVQDASAQMPGNAVQMDKYDDSGSSREMKIDKSICLNSEFSDTIEAAILDLEELICRIKWLRRIVEFGTPLSDGVRPSWKFVEHLALSKPK</sequence>
<dbReference type="RefSeq" id="XP_021290936.1">
    <property type="nucleotide sequence ID" value="XM_021435261.1"/>
</dbReference>
<reference evidence="3 4" key="1">
    <citation type="submission" date="2025-04" db="UniProtKB">
        <authorList>
            <consortium name="RefSeq"/>
        </authorList>
    </citation>
    <scope>IDENTIFICATION</scope>
    <source>
        <tissue evidence="3 4">Leaf</tissue>
    </source>
</reference>
<dbReference type="GeneID" id="110421629"/>
<evidence type="ECO:0000313" key="5">
    <source>
        <dbReference type="RefSeq" id="XP_021290937.1"/>
    </source>
</evidence>
<dbReference type="RefSeq" id="XP_021290937.1">
    <property type="nucleotide sequence ID" value="XM_021435262.1"/>
</dbReference>
<proteinExistence type="predicted"/>
<dbReference type="InterPro" id="IPR008395">
    <property type="entry name" value="Agenet-like_dom"/>
</dbReference>
<accession>A0A6J1AUU0</accession>
<evidence type="ECO:0000313" key="3">
    <source>
        <dbReference type="RefSeq" id="XP_021290934.1"/>
    </source>
</evidence>
<dbReference type="OrthoDB" id="1894168at2759"/>
<dbReference type="PANTHER" id="PTHR36805:SF7">
    <property type="entry name" value="AGENET DOMAIN-CONTAINING PROTEIN"/>
    <property type="match status" value="1"/>
</dbReference>
<dbReference type="Pfam" id="PF05641">
    <property type="entry name" value="Agenet"/>
    <property type="match status" value="1"/>
</dbReference>
<dbReference type="PANTHER" id="PTHR36805">
    <property type="entry name" value="AGENET DOMAIN-CONTAINING PROTEIN"/>
    <property type="match status" value="1"/>
</dbReference>
<evidence type="ECO:0000313" key="4">
    <source>
        <dbReference type="RefSeq" id="XP_021290936.1"/>
    </source>
</evidence>
<feature type="domain" description="Agenet" evidence="1">
    <location>
        <begin position="105"/>
        <end position="165"/>
    </location>
</feature>
<evidence type="ECO:0000259" key="1">
    <source>
        <dbReference type="SMART" id="SM00743"/>
    </source>
</evidence>
<keyword evidence="2" id="KW-1185">Reference proteome</keyword>
<dbReference type="RefSeq" id="XP_021290934.1">
    <property type="nucleotide sequence ID" value="XM_021435259.1"/>
</dbReference>
<gene>
    <name evidence="3 4 5" type="primary">LOC110421629</name>
</gene>
<dbReference type="SMART" id="SM00743">
    <property type="entry name" value="Agenet"/>
    <property type="match status" value="1"/>
</dbReference>
<dbReference type="InterPro" id="IPR014002">
    <property type="entry name" value="Agenet_dom_plant"/>
</dbReference>
<organism evidence="2 5">
    <name type="scientific">Herrania umbratica</name>
    <dbReference type="NCBI Taxonomy" id="108875"/>
    <lineage>
        <taxon>Eukaryota</taxon>
        <taxon>Viridiplantae</taxon>
        <taxon>Streptophyta</taxon>
        <taxon>Embryophyta</taxon>
        <taxon>Tracheophyta</taxon>
        <taxon>Spermatophyta</taxon>
        <taxon>Magnoliopsida</taxon>
        <taxon>eudicotyledons</taxon>
        <taxon>Gunneridae</taxon>
        <taxon>Pentapetalae</taxon>
        <taxon>rosids</taxon>
        <taxon>malvids</taxon>
        <taxon>Malvales</taxon>
        <taxon>Malvaceae</taxon>
        <taxon>Byttnerioideae</taxon>
        <taxon>Herrania</taxon>
    </lineage>
</organism>
<dbReference type="Proteomes" id="UP000504621">
    <property type="component" value="Unplaced"/>
</dbReference>